<dbReference type="GeneID" id="56032693"/>
<dbReference type="SUPFAM" id="SSF50998">
    <property type="entry name" value="Quinoprotein alcohol dehydrogenase-like"/>
    <property type="match status" value="1"/>
</dbReference>
<dbReference type="AlphaFoldDB" id="A0A7D5GM87"/>
<dbReference type="InterPro" id="IPR011047">
    <property type="entry name" value="Quinoprotein_ADH-like_sf"/>
</dbReference>
<dbReference type="EMBL" id="CP058601">
    <property type="protein sequence ID" value="QLG48313.1"/>
    <property type="molecule type" value="Genomic_DNA"/>
</dbReference>
<sequence>MAEKRDAADERRRTTRRTVLGSALGGSTALLGAGTFGTRPGTARETADRSPTEERTDIGLSKTQTVHDGPKELWRRTYGGLDDERVRDLIRTSDGGYVLVGNTRSHGEAIANAWMVKTDPGGRELWTRTFGWGTINSVVQTTDGGYAIAGGISGAESELWIARTDAAGSLEWSRTYGGDGTLFSIAQTVDGGFAAGGFDRPRASILKVDRRGNAVGEYSRSDMVSVSDLVVSADGGVAFVGTHVGTVLDGRQDAMLGKCKFHSERVTEEFLTSFGTSNARENASSIVSAHDDGFVFVGLVSQSGETFHTRVVKTCPIGRSEWTVTLPDRAWKSIEPTFDGGYVLTGPHLGLVKIDGSGDREWTAQFDRGYRAQSAIQTRDGGYALGGTGCGGDGNREFLLIRTYPWTSMDE</sequence>
<evidence type="ECO:0000313" key="3">
    <source>
        <dbReference type="Proteomes" id="UP000509241"/>
    </source>
</evidence>
<evidence type="ECO:0000256" key="1">
    <source>
        <dbReference type="SAM" id="MobiDB-lite"/>
    </source>
</evidence>
<feature type="region of interest" description="Disordered" evidence="1">
    <location>
        <begin position="30"/>
        <end position="57"/>
    </location>
</feature>
<dbReference type="PANTHER" id="PTHR42754">
    <property type="entry name" value="ENDOGLUCANASE"/>
    <property type="match status" value="1"/>
</dbReference>
<name>A0A7D5GM87_9EURY</name>
<dbReference type="PANTHER" id="PTHR42754:SF1">
    <property type="entry name" value="LIPOPROTEIN"/>
    <property type="match status" value="1"/>
</dbReference>
<accession>A0A7D5GM87</accession>
<feature type="compositionally biased region" description="Basic and acidic residues" evidence="1">
    <location>
        <begin position="45"/>
        <end position="57"/>
    </location>
</feature>
<keyword evidence="3" id="KW-1185">Reference proteome</keyword>
<gene>
    <name evidence="2" type="ORF">HYG82_05340</name>
</gene>
<dbReference type="RefSeq" id="WP_179260052.1">
    <property type="nucleotide sequence ID" value="NZ_CP058601.1"/>
</dbReference>
<organism evidence="2 3">
    <name type="scientific">Natrinema halophilum</name>
    <dbReference type="NCBI Taxonomy" id="1699371"/>
    <lineage>
        <taxon>Archaea</taxon>
        <taxon>Methanobacteriati</taxon>
        <taxon>Methanobacteriota</taxon>
        <taxon>Stenosarchaea group</taxon>
        <taxon>Halobacteria</taxon>
        <taxon>Halobacteriales</taxon>
        <taxon>Natrialbaceae</taxon>
        <taxon>Natrinema</taxon>
    </lineage>
</organism>
<proteinExistence type="predicted"/>
<protein>
    <submittedName>
        <fullName evidence="2">Uncharacterized protein</fullName>
    </submittedName>
</protein>
<reference evidence="2 3" key="1">
    <citation type="submission" date="2020-07" db="EMBL/GenBank/DDBJ databases">
        <authorList>
            <person name="Cui H."/>
        </authorList>
    </citation>
    <scope>NUCLEOTIDE SEQUENCE [LARGE SCALE GENOMIC DNA]</scope>
    <source>
        <strain evidence="2 3">YPL8</strain>
    </source>
</reference>
<dbReference type="Proteomes" id="UP000509241">
    <property type="component" value="Chromosome"/>
</dbReference>
<evidence type="ECO:0000313" key="2">
    <source>
        <dbReference type="EMBL" id="QLG48313.1"/>
    </source>
</evidence>
<dbReference type="OrthoDB" id="98274at2157"/>
<dbReference type="KEGG" id="haly:HYG82_05340"/>